<evidence type="ECO:0000313" key="10">
    <source>
        <dbReference type="Proteomes" id="UP001321473"/>
    </source>
</evidence>
<feature type="transmembrane region" description="Helical" evidence="8">
    <location>
        <begin position="45"/>
        <end position="68"/>
    </location>
</feature>
<evidence type="ECO:0000256" key="2">
    <source>
        <dbReference type="ARBA" id="ARBA00006058"/>
    </source>
</evidence>
<gene>
    <name evidence="9" type="ORF">V5799_007980</name>
</gene>
<feature type="region of interest" description="Disordered" evidence="7">
    <location>
        <begin position="188"/>
        <end position="235"/>
    </location>
</feature>
<comment type="subcellular location">
    <subcellularLocation>
        <location evidence="1">Membrane</location>
        <topology evidence="1">Multi-pass membrane protein</topology>
    </subcellularLocation>
</comment>
<comment type="caution">
    <text evidence="9">The sequence shown here is derived from an EMBL/GenBank/DDBJ whole genome shotgun (WGS) entry which is preliminary data.</text>
</comment>
<dbReference type="AlphaFoldDB" id="A0AAQ4FFS4"/>
<name>A0AAQ4FFS4_AMBAM</name>
<keyword evidence="4 8" id="KW-1133">Transmembrane helix</keyword>
<dbReference type="EMBL" id="JARKHS020003345">
    <property type="protein sequence ID" value="KAK8785653.1"/>
    <property type="molecule type" value="Genomic_DNA"/>
</dbReference>
<proteinExistence type="inferred from homology"/>
<evidence type="ECO:0000256" key="7">
    <source>
        <dbReference type="SAM" id="MobiDB-lite"/>
    </source>
</evidence>
<protein>
    <submittedName>
        <fullName evidence="9">Uncharacterized protein</fullName>
    </submittedName>
</protein>
<feature type="region of interest" description="Disordered" evidence="7">
    <location>
        <begin position="127"/>
        <end position="164"/>
    </location>
</feature>
<keyword evidence="5 8" id="KW-0472">Membrane</keyword>
<dbReference type="Proteomes" id="UP001321473">
    <property type="component" value="Unassembled WGS sequence"/>
</dbReference>
<evidence type="ECO:0000256" key="1">
    <source>
        <dbReference type="ARBA" id="ARBA00004141"/>
    </source>
</evidence>
<evidence type="ECO:0000256" key="4">
    <source>
        <dbReference type="ARBA" id="ARBA00022989"/>
    </source>
</evidence>
<evidence type="ECO:0000313" key="9">
    <source>
        <dbReference type="EMBL" id="KAK8785653.1"/>
    </source>
</evidence>
<evidence type="ECO:0000256" key="5">
    <source>
        <dbReference type="ARBA" id="ARBA00023136"/>
    </source>
</evidence>
<keyword evidence="6" id="KW-0325">Glycoprotein</keyword>
<dbReference type="InterPro" id="IPR008795">
    <property type="entry name" value="Prominin"/>
</dbReference>
<dbReference type="PANTHER" id="PTHR22730">
    <property type="entry name" value="PROMININ PROM PROTEIN"/>
    <property type="match status" value="1"/>
</dbReference>
<feature type="transmembrane region" description="Helical" evidence="8">
    <location>
        <begin position="441"/>
        <end position="463"/>
    </location>
</feature>
<keyword evidence="3 8" id="KW-0812">Transmembrane</keyword>
<keyword evidence="10" id="KW-1185">Reference proteome</keyword>
<evidence type="ECO:0000256" key="8">
    <source>
        <dbReference type="SAM" id="Phobius"/>
    </source>
</evidence>
<feature type="transmembrane region" description="Helical" evidence="8">
    <location>
        <begin position="88"/>
        <end position="116"/>
    </location>
</feature>
<reference evidence="9 10" key="1">
    <citation type="journal article" date="2023" name="Arcadia Sci">
        <title>De novo assembly of a long-read Amblyomma americanum tick genome.</title>
        <authorList>
            <person name="Chou S."/>
            <person name="Poskanzer K.E."/>
            <person name="Rollins M."/>
            <person name="Thuy-Boun P.S."/>
        </authorList>
    </citation>
    <scope>NUCLEOTIDE SEQUENCE [LARGE SCALE GENOMIC DNA]</scope>
    <source>
        <strain evidence="9">F_SG_1</strain>
        <tissue evidence="9">Salivary glands</tissue>
    </source>
</reference>
<evidence type="ECO:0000256" key="6">
    <source>
        <dbReference type="ARBA" id="ARBA00023180"/>
    </source>
</evidence>
<dbReference type="PANTHER" id="PTHR22730:SF1">
    <property type="entry name" value="PROMININ-LIKE PROTEIN"/>
    <property type="match status" value="1"/>
</dbReference>
<evidence type="ECO:0000256" key="3">
    <source>
        <dbReference type="ARBA" id="ARBA00022692"/>
    </source>
</evidence>
<accession>A0AAQ4FFS4</accession>
<organism evidence="9 10">
    <name type="scientific">Amblyomma americanum</name>
    <name type="common">Lone star tick</name>
    <dbReference type="NCBI Taxonomy" id="6943"/>
    <lineage>
        <taxon>Eukaryota</taxon>
        <taxon>Metazoa</taxon>
        <taxon>Ecdysozoa</taxon>
        <taxon>Arthropoda</taxon>
        <taxon>Chelicerata</taxon>
        <taxon>Arachnida</taxon>
        <taxon>Acari</taxon>
        <taxon>Parasitiformes</taxon>
        <taxon>Ixodida</taxon>
        <taxon>Ixodoidea</taxon>
        <taxon>Ixodidae</taxon>
        <taxon>Amblyomminae</taxon>
        <taxon>Amblyomma</taxon>
    </lineage>
</organism>
<dbReference type="GO" id="GO:0016020">
    <property type="term" value="C:membrane"/>
    <property type="evidence" value="ECO:0007669"/>
    <property type="project" value="UniProtKB-SubCell"/>
</dbReference>
<comment type="similarity">
    <text evidence="2">Belongs to the prominin family.</text>
</comment>
<sequence length="476" mass="52860">MSQYQLTLKAYVREGDKNMKKISVEYHTKLEKYEKDVRTMTDEVLALYQVVIGLMCALMSAIVIQYIIAAVYAGMNQAKRGFCGLYTASWMLSTAVVLFQLLFPIALSVSTVALAVGTVVDRRRQHDHGVGKCGMDAGKQNKTEPDPNSTSPEAMQHAKQYAQSSLSKEQQTWRTLSETDFEEAMALSERTRQGVRKTAGTAASGQEHRNTTVTPLSSEYRRLSPDSPLAQSGSKTQARDTVLEIAQRFAKCSTDHMSYIQLLGDALALQLTRRYMGAAGAPITAIIDKEKPLPNIDTLAKQLGAGKTLNLGAELRDRLTMLSDVKSVLDEVAKLSISSQTFQQLADSATQSKASFSDIDNTKTSLRGMAQNMPIDDVKRDIEKAADELDKITKDEKTGFNEQMLRDSFGDCHSIYVLYMTTVDTFCDGAVRLFSGFWFSVWWYMVLGIPGWMLALAMSTFYARLSAVSDTSTYYF</sequence>